<dbReference type="PROSITE" id="PS50893">
    <property type="entry name" value="ABC_TRANSPORTER_2"/>
    <property type="match status" value="1"/>
</dbReference>
<feature type="domain" description="ABC transporter" evidence="4">
    <location>
        <begin position="2"/>
        <end position="235"/>
    </location>
</feature>
<comment type="similarity">
    <text evidence="1">Belongs to the ABC transporter superfamily. Ycf16 family.</text>
</comment>
<dbReference type="InterPro" id="IPR003593">
    <property type="entry name" value="AAA+_ATPase"/>
</dbReference>
<dbReference type="Gene3D" id="3.40.50.300">
    <property type="entry name" value="P-loop containing nucleotide triphosphate hydrolases"/>
    <property type="match status" value="1"/>
</dbReference>
<dbReference type="InterPro" id="IPR003439">
    <property type="entry name" value="ABC_transporter-like_ATP-bd"/>
</dbReference>
<evidence type="ECO:0000256" key="1">
    <source>
        <dbReference type="ARBA" id="ARBA00006216"/>
    </source>
</evidence>
<evidence type="ECO:0000259" key="4">
    <source>
        <dbReference type="PROSITE" id="PS50893"/>
    </source>
</evidence>
<dbReference type="SUPFAM" id="SSF52540">
    <property type="entry name" value="P-loop containing nucleoside triphosphate hydrolases"/>
    <property type="match status" value="1"/>
</dbReference>
<proteinExistence type="inferred from homology"/>
<dbReference type="SMART" id="SM00382">
    <property type="entry name" value="AAA"/>
    <property type="match status" value="1"/>
</dbReference>
<evidence type="ECO:0000313" key="6">
    <source>
        <dbReference type="Proteomes" id="UP000034045"/>
    </source>
</evidence>
<evidence type="ECO:0000256" key="2">
    <source>
        <dbReference type="ARBA" id="ARBA00022741"/>
    </source>
</evidence>
<evidence type="ECO:0000313" key="5">
    <source>
        <dbReference type="EMBL" id="KKP49929.1"/>
    </source>
</evidence>
<dbReference type="PANTHER" id="PTHR43204">
    <property type="entry name" value="ABC TRANSPORTER I FAMILY MEMBER 6, CHLOROPLASTIC"/>
    <property type="match status" value="1"/>
</dbReference>
<dbReference type="Pfam" id="PF00005">
    <property type="entry name" value="ABC_tran"/>
    <property type="match status" value="1"/>
</dbReference>
<dbReference type="CDD" id="cd03217">
    <property type="entry name" value="ABC_FeS_Assembly"/>
    <property type="match status" value="1"/>
</dbReference>
<dbReference type="EMBL" id="LBPD01000031">
    <property type="protein sequence ID" value="KKP49929.1"/>
    <property type="molecule type" value="Genomic_DNA"/>
</dbReference>
<name>A0A0F9ZZY1_9BACT</name>
<dbReference type="Proteomes" id="UP000034045">
    <property type="component" value="Unassembled WGS sequence"/>
</dbReference>
<gene>
    <name evidence="5" type="ORF">UR42_C0031G0004</name>
</gene>
<dbReference type="InterPro" id="IPR027417">
    <property type="entry name" value="P-loop_NTPase"/>
</dbReference>
<sequence length="235" mass="26449">MLELKNLTINVSDKKIIRNLNLKLEKNKIYVLMGPNGSGKSTLAMSIAGHPLYLIKKGKIIFNEKNITKASPDERSQSGIFLSFQSPLSLSGVSIYSLLRTAIAGRKDPLALREEIEKTAKLLKIKKELLDRSLNEGASGGERKKIELLQAAILDPKFIIFDEIDTGVDIDALKTIAQFMEKNKKGKTYLLITHYNRILKYVKPDVVLVMMEGKIVKRGNYKLAEEIEKNGYEKI</sequence>
<keyword evidence="2" id="KW-0547">Nucleotide-binding</keyword>
<dbReference type="GO" id="GO:0005524">
    <property type="term" value="F:ATP binding"/>
    <property type="evidence" value="ECO:0007669"/>
    <property type="project" value="UniProtKB-KW"/>
</dbReference>
<evidence type="ECO:0000256" key="3">
    <source>
        <dbReference type="ARBA" id="ARBA00022840"/>
    </source>
</evidence>
<dbReference type="PANTHER" id="PTHR43204:SF1">
    <property type="entry name" value="ABC TRANSPORTER I FAMILY MEMBER 6, CHLOROPLASTIC"/>
    <property type="match status" value="1"/>
</dbReference>
<accession>A0A0F9ZZY1</accession>
<dbReference type="AlphaFoldDB" id="A0A0F9ZZY1"/>
<reference evidence="5 6" key="1">
    <citation type="journal article" date="2015" name="Nature">
        <title>rRNA introns, odd ribosomes, and small enigmatic genomes across a large radiation of phyla.</title>
        <authorList>
            <person name="Brown C.T."/>
            <person name="Hug L.A."/>
            <person name="Thomas B.C."/>
            <person name="Sharon I."/>
            <person name="Castelle C.J."/>
            <person name="Singh A."/>
            <person name="Wilkins M.J."/>
            <person name="Williams K.H."/>
            <person name="Banfield J.F."/>
        </authorList>
    </citation>
    <scope>NUCLEOTIDE SEQUENCE [LARGE SCALE GENOMIC DNA]</scope>
</reference>
<organism evidence="5 6">
    <name type="scientific">Candidatus Roizmanbacteria bacterium GW2011_GWA2_33_33</name>
    <dbReference type="NCBI Taxonomy" id="1618476"/>
    <lineage>
        <taxon>Bacteria</taxon>
        <taxon>Candidatus Roizmaniibacteriota</taxon>
    </lineage>
</organism>
<dbReference type="NCBIfam" id="TIGR01978">
    <property type="entry name" value="sufC"/>
    <property type="match status" value="1"/>
</dbReference>
<dbReference type="PATRIC" id="fig|1618476.3.peg.425"/>
<dbReference type="GO" id="GO:0016887">
    <property type="term" value="F:ATP hydrolysis activity"/>
    <property type="evidence" value="ECO:0007669"/>
    <property type="project" value="InterPro"/>
</dbReference>
<dbReference type="InterPro" id="IPR010230">
    <property type="entry name" value="FeS-cluster_ATPase_SufC"/>
</dbReference>
<protein>
    <recommendedName>
        <fullName evidence="4">ABC transporter domain-containing protein</fullName>
    </recommendedName>
</protein>
<comment type="caution">
    <text evidence="5">The sequence shown here is derived from an EMBL/GenBank/DDBJ whole genome shotgun (WGS) entry which is preliminary data.</text>
</comment>
<keyword evidence="3" id="KW-0067">ATP-binding</keyword>